<proteinExistence type="predicted"/>
<dbReference type="AlphaFoldDB" id="B7FRY7"/>
<dbReference type="GO" id="GO:0005524">
    <property type="term" value="F:ATP binding"/>
    <property type="evidence" value="ECO:0007669"/>
    <property type="project" value="UniProtKB-KW"/>
</dbReference>
<dbReference type="HOGENOM" id="CLU_030150_0_0_1"/>
<dbReference type="SMART" id="SM00490">
    <property type="entry name" value="HELICc"/>
    <property type="match status" value="1"/>
</dbReference>
<name>B7FRY7_PHATC</name>
<dbReference type="SUPFAM" id="SSF52540">
    <property type="entry name" value="P-loop containing nucleoside triphosphate hydrolases"/>
    <property type="match status" value="1"/>
</dbReference>
<dbReference type="InterPro" id="IPR027417">
    <property type="entry name" value="P-loop_NTPase"/>
</dbReference>
<feature type="compositionally biased region" description="Polar residues" evidence="5">
    <location>
        <begin position="91"/>
        <end position="104"/>
    </location>
</feature>
<dbReference type="GO" id="GO:0003723">
    <property type="term" value="F:RNA binding"/>
    <property type="evidence" value="ECO:0007669"/>
    <property type="project" value="TreeGrafter"/>
</dbReference>
<evidence type="ECO:0000256" key="2">
    <source>
        <dbReference type="ARBA" id="ARBA00022801"/>
    </source>
</evidence>
<evidence type="ECO:0000256" key="5">
    <source>
        <dbReference type="SAM" id="MobiDB-lite"/>
    </source>
</evidence>
<feature type="compositionally biased region" description="Basic and acidic residues" evidence="5">
    <location>
        <begin position="1"/>
        <end position="13"/>
    </location>
</feature>
<dbReference type="InterPro" id="IPR050547">
    <property type="entry name" value="DEAD_box_RNA_helicases"/>
</dbReference>
<dbReference type="RefSeq" id="XP_002177884.1">
    <property type="nucleotide sequence ID" value="XM_002177848.1"/>
</dbReference>
<dbReference type="GO" id="GO:0003724">
    <property type="term" value="F:RNA helicase activity"/>
    <property type="evidence" value="ECO:0007669"/>
    <property type="project" value="TreeGrafter"/>
</dbReference>
<dbReference type="Pfam" id="PF00270">
    <property type="entry name" value="DEAD"/>
    <property type="match status" value="1"/>
</dbReference>
<dbReference type="InterPro" id="IPR014001">
    <property type="entry name" value="Helicase_ATP-bd"/>
</dbReference>
<evidence type="ECO:0000256" key="1">
    <source>
        <dbReference type="ARBA" id="ARBA00022741"/>
    </source>
</evidence>
<evidence type="ECO:0000259" key="6">
    <source>
        <dbReference type="PROSITE" id="PS51192"/>
    </source>
</evidence>
<dbReference type="eggNOG" id="KOG0327">
    <property type="taxonomic scope" value="Eukaryota"/>
</dbReference>
<keyword evidence="1" id="KW-0547">Nucleotide-binding</keyword>
<feature type="region of interest" description="Disordered" evidence="5">
    <location>
        <begin position="91"/>
        <end position="115"/>
    </location>
</feature>
<dbReference type="CDD" id="cd00268">
    <property type="entry name" value="DEADc"/>
    <property type="match status" value="1"/>
</dbReference>
<dbReference type="PROSITE" id="PS51194">
    <property type="entry name" value="HELICASE_CTER"/>
    <property type="match status" value="1"/>
</dbReference>
<organism evidence="8 9">
    <name type="scientific">Phaeodactylum tricornutum (strain CCAP 1055/1)</name>
    <dbReference type="NCBI Taxonomy" id="556484"/>
    <lineage>
        <taxon>Eukaryota</taxon>
        <taxon>Sar</taxon>
        <taxon>Stramenopiles</taxon>
        <taxon>Ochrophyta</taxon>
        <taxon>Bacillariophyta</taxon>
        <taxon>Bacillariophyceae</taxon>
        <taxon>Bacillariophycidae</taxon>
        <taxon>Naviculales</taxon>
        <taxon>Phaeodactylaceae</taxon>
        <taxon>Phaeodactylum</taxon>
    </lineage>
</organism>
<dbReference type="OMA" id="ACACRER"/>
<keyword evidence="9" id="KW-1185">Reference proteome</keyword>
<dbReference type="InterPro" id="IPR011545">
    <property type="entry name" value="DEAD/DEAH_box_helicase_dom"/>
</dbReference>
<evidence type="ECO:0000256" key="3">
    <source>
        <dbReference type="ARBA" id="ARBA00022806"/>
    </source>
</evidence>
<dbReference type="PaxDb" id="2850-Phatr25184"/>
<keyword evidence="4" id="KW-0067">ATP-binding</keyword>
<reference evidence="8 9" key="1">
    <citation type="journal article" date="2008" name="Nature">
        <title>The Phaeodactylum genome reveals the evolutionary history of diatom genomes.</title>
        <authorList>
            <person name="Bowler C."/>
            <person name="Allen A.E."/>
            <person name="Badger J.H."/>
            <person name="Grimwood J."/>
            <person name="Jabbari K."/>
            <person name="Kuo A."/>
            <person name="Maheswari U."/>
            <person name="Martens C."/>
            <person name="Maumus F."/>
            <person name="Otillar R.P."/>
            <person name="Rayko E."/>
            <person name="Salamov A."/>
            <person name="Vandepoele K."/>
            <person name="Beszteri B."/>
            <person name="Gruber A."/>
            <person name="Heijde M."/>
            <person name="Katinka M."/>
            <person name="Mock T."/>
            <person name="Valentin K."/>
            <person name="Verret F."/>
            <person name="Berges J.A."/>
            <person name="Brownlee C."/>
            <person name="Cadoret J.P."/>
            <person name="Chiovitti A."/>
            <person name="Choi C.J."/>
            <person name="Coesel S."/>
            <person name="De Martino A."/>
            <person name="Detter J.C."/>
            <person name="Durkin C."/>
            <person name="Falciatore A."/>
            <person name="Fournet J."/>
            <person name="Haruta M."/>
            <person name="Huysman M.J."/>
            <person name="Jenkins B.D."/>
            <person name="Jiroutova K."/>
            <person name="Jorgensen R.E."/>
            <person name="Joubert Y."/>
            <person name="Kaplan A."/>
            <person name="Kroger N."/>
            <person name="Kroth P.G."/>
            <person name="La Roche J."/>
            <person name="Lindquist E."/>
            <person name="Lommer M."/>
            <person name="Martin-Jezequel V."/>
            <person name="Lopez P.J."/>
            <person name="Lucas S."/>
            <person name="Mangogna M."/>
            <person name="McGinnis K."/>
            <person name="Medlin L.K."/>
            <person name="Montsant A."/>
            <person name="Oudot-Le Secq M.P."/>
            <person name="Napoli C."/>
            <person name="Obornik M."/>
            <person name="Parker M.S."/>
            <person name="Petit J.L."/>
            <person name="Porcel B.M."/>
            <person name="Poulsen N."/>
            <person name="Robison M."/>
            <person name="Rychlewski L."/>
            <person name="Rynearson T.A."/>
            <person name="Schmutz J."/>
            <person name="Shapiro H."/>
            <person name="Siaut M."/>
            <person name="Stanley M."/>
            <person name="Sussman M.R."/>
            <person name="Taylor A.R."/>
            <person name="Vardi A."/>
            <person name="von Dassow P."/>
            <person name="Vyverman W."/>
            <person name="Willis A."/>
            <person name="Wyrwicz L.S."/>
            <person name="Rokhsar D.S."/>
            <person name="Weissenbach J."/>
            <person name="Armbrust E.V."/>
            <person name="Green B.R."/>
            <person name="Van de Peer Y."/>
            <person name="Grigoriev I.V."/>
        </authorList>
    </citation>
    <scope>NUCLEOTIDE SEQUENCE [LARGE SCALE GENOMIC DNA]</scope>
    <source>
        <strain evidence="8 9">CCAP 1055/1</strain>
    </source>
</reference>
<dbReference type="InParanoid" id="B7FRY7"/>
<dbReference type="Gene3D" id="3.40.50.300">
    <property type="entry name" value="P-loop containing nucleotide triphosphate hydrolases"/>
    <property type="match status" value="2"/>
</dbReference>
<dbReference type="STRING" id="556484.B7FRY7"/>
<keyword evidence="3" id="KW-0347">Helicase</keyword>
<dbReference type="Pfam" id="PF00271">
    <property type="entry name" value="Helicase_C"/>
    <property type="match status" value="1"/>
</dbReference>
<dbReference type="GO" id="GO:0016787">
    <property type="term" value="F:hydrolase activity"/>
    <property type="evidence" value="ECO:0007669"/>
    <property type="project" value="UniProtKB-KW"/>
</dbReference>
<dbReference type="Proteomes" id="UP000000759">
    <property type="component" value="Chromosome 2"/>
</dbReference>
<dbReference type="GeneID" id="7197101"/>
<evidence type="ECO:0000313" key="9">
    <source>
        <dbReference type="Proteomes" id="UP000000759"/>
    </source>
</evidence>
<dbReference type="OrthoDB" id="10256233at2759"/>
<dbReference type="PANTHER" id="PTHR47963">
    <property type="entry name" value="DEAD-BOX ATP-DEPENDENT RNA HELICASE 47, MITOCHONDRIAL"/>
    <property type="match status" value="1"/>
</dbReference>
<sequence>MGHRDECSARDSGSRQQRRRLPPFPQIYGLCLWLVQLRGSAASSSSQHELPAFLITAAGRRDLRRLPFPYTPSVGRSTLPPTGTFWTTGNLYTSGSSDTGTTPATPGYDSSRRNRFGPDVEEILSDGSLSAESFESRYAAVLPSWLIQKCAECGWTHPSRIQEKALDAILFERRDAVVQAETGSGKTLAYLLPALASIDGSRAAVQALIVVPTRELGLQVARVAKRLAAASTQNDNVTLNGGRIMVMSVLQGSQNRRQRAWAWAEPPHLVIGTPQELCDMVKLGGIKRYNSVKFIVVDEVDACLLNNAGSLTSNLASSTLHELLSKYLSPTYDDGSANEADDNVLRSVKTSTKTATSTRPLSSQRQTIFASATIPQHRHFLKQCAQNQWTLREPTHVCLRPGEQLLPATLEHSYAVCRSTDQKLATLRRLVTKIYAKSVIEPPKKVLVFSDARRPLEEMAQILANDIEGGMLWKDGYGKEQERDVRAVVAVLRYEDSLSQRAAAIDSFRGDGYTMASGASQTYTSRDNDSDTAPSLRVLFSTDLAARGLDIADISHVIHFDLPPDADTYVHRAGRTGRFGRSGQVLCIISPDQEFVLTRLTNKLNVDTKCIARQQKKKRVEGT</sequence>
<dbReference type="SMART" id="SM00487">
    <property type="entry name" value="DEXDc"/>
    <property type="match status" value="1"/>
</dbReference>
<dbReference type="InterPro" id="IPR001650">
    <property type="entry name" value="Helicase_C-like"/>
</dbReference>
<dbReference type="PANTHER" id="PTHR47963:SF10">
    <property type="entry name" value="ATP-DEPENDENT RNA HELICASE DDX6_DHH1"/>
    <property type="match status" value="1"/>
</dbReference>
<dbReference type="InterPro" id="IPR044742">
    <property type="entry name" value="DEAD/DEAH_RhlB"/>
</dbReference>
<dbReference type="EMBL" id="CM000606">
    <property type="protein sequence ID" value="EEC50698.1"/>
    <property type="molecule type" value="Genomic_DNA"/>
</dbReference>
<keyword evidence="2" id="KW-0378">Hydrolase</keyword>
<evidence type="ECO:0000256" key="4">
    <source>
        <dbReference type="ARBA" id="ARBA00022840"/>
    </source>
</evidence>
<evidence type="ECO:0008006" key="10">
    <source>
        <dbReference type="Google" id="ProtNLM"/>
    </source>
</evidence>
<accession>B7FRY7</accession>
<dbReference type="PROSITE" id="PS51192">
    <property type="entry name" value="HELICASE_ATP_BIND_1"/>
    <property type="match status" value="1"/>
</dbReference>
<evidence type="ECO:0000313" key="8">
    <source>
        <dbReference type="EMBL" id="EEC50698.1"/>
    </source>
</evidence>
<feature type="domain" description="Helicase C-terminal" evidence="7">
    <location>
        <begin position="426"/>
        <end position="619"/>
    </location>
</feature>
<reference evidence="9" key="2">
    <citation type="submission" date="2008-08" db="EMBL/GenBank/DDBJ databases">
        <authorList>
            <consortium name="Diatom Consortium"/>
            <person name="Grigoriev I."/>
            <person name="Grimwood J."/>
            <person name="Kuo A."/>
            <person name="Otillar R.P."/>
            <person name="Salamov A."/>
            <person name="Detter J.C."/>
            <person name="Lindquist E."/>
            <person name="Shapiro H."/>
            <person name="Lucas S."/>
            <person name="Glavina del Rio T."/>
            <person name="Pitluck S."/>
            <person name="Rokhsar D."/>
            <person name="Bowler C."/>
        </authorList>
    </citation>
    <scope>GENOME REANNOTATION</scope>
    <source>
        <strain evidence="9">CCAP 1055/1</strain>
    </source>
</reference>
<feature type="domain" description="Helicase ATP-binding" evidence="6">
    <location>
        <begin position="167"/>
        <end position="392"/>
    </location>
</feature>
<gene>
    <name evidence="8" type="ORF">PHATRDRAFT_25184</name>
</gene>
<dbReference type="CDD" id="cd18787">
    <property type="entry name" value="SF2_C_DEAD"/>
    <property type="match status" value="1"/>
</dbReference>
<evidence type="ECO:0000259" key="7">
    <source>
        <dbReference type="PROSITE" id="PS51194"/>
    </source>
</evidence>
<protein>
    <recommendedName>
        <fullName evidence="10">P-loop containing nucleoside triphosphate hydrolase protein</fullName>
    </recommendedName>
</protein>
<feature type="region of interest" description="Disordered" evidence="5">
    <location>
        <begin position="1"/>
        <end position="20"/>
    </location>
</feature>
<dbReference type="KEGG" id="pti:PHATRDRAFT_25184"/>